<organism evidence="3 4">
    <name type="scientific">Stylosanthes scabra</name>
    <dbReference type="NCBI Taxonomy" id="79078"/>
    <lineage>
        <taxon>Eukaryota</taxon>
        <taxon>Viridiplantae</taxon>
        <taxon>Streptophyta</taxon>
        <taxon>Embryophyta</taxon>
        <taxon>Tracheophyta</taxon>
        <taxon>Spermatophyta</taxon>
        <taxon>Magnoliopsida</taxon>
        <taxon>eudicotyledons</taxon>
        <taxon>Gunneridae</taxon>
        <taxon>Pentapetalae</taxon>
        <taxon>rosids</taxon>
        <taxon>fabids</taxon>
        <taxon>Fabales</taxon>
        <taxon>Fabaceae</taxon>
        <taxon>Papilionoideae</taxon>
        <taxon>50 kb inversion clade</taxon>
        <taxon>dalbergioids sensu lato</taxon>
        <taxon>Dalbergieae</taxon>
        <taxon>Pterocarpus clade</taxon>
        <taxon>Stylosanthes</taxon>
    </lineage>
</organism>
<accession>A0ABU6SGM3</accession>
<evidence type="ECO:0000313" key="4">
    <source>
        <dbReference type="Proteomes" id="UP001341840"/>
    </source>
</evidence>
<proteinExistence type="inferred from homology"/>
<dbReference type="PANTHER" id="PTHR31969">
    <property type="entry name" value="GEM-LIKE PROTEIN 2"/>
    <property type="match status" value="1"/>
</dbReference>
<dbReference type="Proteomes" id="UP001341840">
    <property type="component" value="Unassembled WGS sequence"/>
</dbReference>
<keyword evidence="4" id="KW-1185">Reference proteome</keyword>
<evidence type="ECO:0000256" key="1">
    <source>
        <dbReference type="ARBA" id="ARBA00009414"/>
    </source>
</evidence>
<comment type="similarity">
    <text evidence="1">Belongs to the GEM family.</text>
</comment>
<sequence length="232" mass="26115">MKKGNLLLQELVTGVPIISRAFGKPSKRYLAESFSGKYHNKSTAKGKQSSKVNSVLTKMNKFGTKADNFANGVREHVMRLGGMKISNTMKGKLSFGAKILEVGGVKKSFIKLFGMKEREKLLKASQCYLSTTSGPISGLLFISTHKVAFCSDRSIKFSSSQQDFTTSSRIHYKVAIPIEKINCVNQSQNVEKPSEKYIEIVTEDNFDFWFMGFLNYQKAFKYLQQAMFSHRA</sequence>
<dbReference type="EMBL" id="JASCZI010060672">
    <property type="protein sequence ID" value="MED6135168.1"/>
    <property type="molecule type" value="Genomic_DNA"/>
</dbReference>
<comment type="caution">
    <text evidence="3">The sequence shown here is derived from an EMBL/GenBank/DDBJ whole genome shotgun (WGS) entry which is preliminary data.</text>
</comment>
<dbReference type="InterPro" id="IPR004182">
    <property type="entry name" value="GRAM"/>
</dbReference>
<feature type="domain" description="GRAM" evidence="2">
    <location>
        <begin position="107"/>
        <end position="188"/>
    </location>
</feature>
<name>A0ABU6SGM3_9FABA</name>
<dbReference type="InterPro" id="IPR011993">
    <property type="entry name" value="PH-like_dom_sf"/>
</dbReference>
<protein>
    <recommendedName>
        <fullName evidence="2">GRAM domain-containing protein</fullName>
    </recommendedName>
</protein>
<dbReference type="Pfam" id="PF02893">
    <property type="entry name" value="GRAM"/>
    <property type="match status" value="1"/>
</dbReference>
<dbReference type="SMART" id="SM00568">
    <property type="entry name" value="GRAM"/>
    <property type="match status" value="1"/>
</dbReference>
<evidence type="ECO:0000313" key="3">
    <source>
        <dbReference type="EMBL" id="MED6135168.1"/>
    </source>
</evidence>
<dbReference type="InterPro" id="IPR037848">
    <property type="entry name" value="GEM-like"/>
</dbReference>
<evidence type="ECO:0000259" key="2">
    <source>
        <dbReference type="SMART" id="SM00568"/>
    </source>
</evidence>
<gene>
    <name evidence="3" type="ORF">PIB30_043786</name>
</gene>
<dbReference type="Gene3D" id="2.30.29.30">
    <property type="entry name" value="Pleckstrin-homology domain (PH domain)/Phosphotyrosine-binding domain (PTB)"/>
    <property type="match status" value="1"/>
</dbReference>
<reference evidence="3 4" key="1">
    <citation type="journal article" date="2023" name="Plants (Basel)">
        <title>Bridging the Gap: Combining Genomics and Transcriptomics Approaches to Understand Stylosanthes scabra, an Orphan Legume from the Brazilian Caatinga.</title>
        <authorList>
            <person name="Ferreira-Neto J.R.C."/>
            <person name="da Silva M.D."/>
            <person name="Binneck E."/>
            <person name="de Melo N.F."/>
            <person name="da Silva R.H."/>
            <person name="de Melo A.L.T.M."/>
            <person name="Pandolfi V."/>
            <person name="Bustamante F.O."/>
            <person name="Brasileiro-Vidal A.C."/>
            <person name="Benko-Iseppon A.M."/>
        </authorList>
    </citation>
    <scope>NUCLEOTIDE SEQUENCE [LARGE SCALE GENOMIC DNA]</scope>
    <source>
        <tissue evidence="3">Leaves</tissue>
    </source>
</reference>